<dbReference type="CDD" id="cd00130">
    <property type="entry name" value="PAS"/>
    <property type="match status" value="1"/>
</dbReference>
<dbReference type="PROSITE" id="PS50883">
    <property type="entry name" value="EAL"/>
    <property type="match status" value="1"/>
</dbReference>
<proteinExistence type="predicted"/>
<dbReference type="Proteomes" id="UP001519343">
    <property type="component" value="Unassembled WGS sequence"/>
</dbReference>
<dbReference type="Pfam" id="PF13426">
    <property type="entry name" value="PAS_9"/>
    <property type="match status" value="1"/>
</dbReference>
<dbReference type="InterPro" id="IPR000014">
    <property type="entry name" value="PAS"/>
</dbReference>
<dbReference type="SUPFAM" id="SSF141868">
    <property type="entry name" value="EAL domain-like"/>
    <property type="match status" value="1"/>
</dbReference>
<dbReference type="Gene3D" id="3.30.450.20">
    <property type="entry name" value="PAS domain"/>
    <property type="match status" value="1"/>
</dbReference>
<dbReference type="SUPFAM" id="SSF55785">
    <property type="entry name" value="PYP-like sensor domain (PAS domain)"/>
    <property type="match status" value="1"/>
</dbReference>
<dbReference type="PANTHER" id="PTHR44757:SF2">
    <property type="entry name" value="BIOFILM ARCHITECTURE MAINTENANCE PROTEIN MBAA"/>
    <property type="match status" value="1"/>
</dbReference>
<feature type="domain" description="PAS" evidence="1">
    <location>
        <begin position="12"/>
        <end position="56"/>
    </location>
</feature>
<evidence type="ECO:0000259" key="2">
    <source>
        <dbReference type="PROSITE" id="PS50883"/>
    </source>
</evidence>
<dbReference type="InterPro" id="IPR035919">
    <property type="entry name" value="EAL_sf"/>
</dbReference>
<feature type="domain" description="GGDEF" evidence="3">
    <location>
        <begin position="155"/>
        <end position="288"/>
    </location>
</feature>
<feature type="domain" description="EAL" evidence="2">
    <location>
        <begin position="297"/>
        <end position="551"/>
    </location>
</feature>
<dbReference type="InterPro" id="IPR035965">
    <property type="entry name" value="PAS-like_dom_sf"/>
</dbReference>
<dbReference type="SMART" id="SM00267">
    <property type="entry name" value="GGDEF"/>
    <property type="match status" value="1"/>
</dbReference>
<dbReference type="Gene3D" id="3.30.70.270">
    <property type="match status" value="1"/>
</dbReference>
<organism evidence="4 5">
    <name type="scientific">Ammoniphilus resinae</name>
    <dbReference type="NCBI Taxonomy" id="861532"/>
    <lineage>
        <taxon>Bacteria</taxon>
        <taxon>Bacillati</taxon>
        <taxon>Bacillota</taxon>
        <taxon>Bacilli</taxon>
        <taxon>Bacillales</taxon>
        <taxon>Paenibacillaceae</taxon>
        <taxon>Aneurinibacillus group</taxon>
        <taxon>Ammoniphilus</taxon>
    </lineage>
</organism>
<reference evidence="4 5" key="1">
    <citation type="submission" date="2021-03" db="EMBL/GenBank/DDBJ databases">
        <title>Genomic Encyclopedia of Type Strains, Phase IV (KMG-IV): sequencing the most valuable type-strain genomes for metagenomic binning, comparative biology and taxonomic classification.</title>
        <authorList>
            <person name="Goeker M."/>
        </authorList>
    </citation>
    <scope>NUCLEOTIDE SEQUENCE [LARGE SCALE GENOMIC DNA]</scope>
    <source>
        <strain evidence="4 5">DSM 24738</strain>
    </source>
</reference>
<gene>
    <name evidence="4" type="ORF">J2Z37_002354</name>
</gene>
<dbReference type="RefSeq" id="WP_209810406.1">
    <property type="nucleotide sequence ID" value="NZ_JAGGKT010000006.1"/>
</dbReference>
<dbReference type="InterPro" id="IPR043128">
    <property type="entry name" value="Rev_trsase/Diguanyl_cyclase"/>
</dbReference>
<dbReference type="InterPro" id="IPR052155">
    <property type="entry name" value="Biofilm_reg_signaling"/>
</dbReference>
<evidence type="ECO:0000259" key="1">
    <source>
        <dbReference type="PROSITE" id="PS50112"/>
    </source>
</evidence>
<dbReference type="PROSITE" id="PS50887">
    <property type="entry name" value="GGDEF"/>
    <property type="match status" value="1"/>
</dbReference>
<sequence length="557" mass="63805">MIPHLKEKRIIDSDLLIHLFDQFNQGILIVDLEGRIVSANAMFANLTGYSLSELIGLPFHELQIHKEQIVDCRMPGEKKTKWQGEVQMDRKNGEQRTLWLEIFPVRKNGRVTQFVYLYAQPQTMAYQDSLTRLPNRRCIHDYLNTALATAHDQRQIFAVLYVDLDRFKMVNDTLGHASGDQLLKEAAQRLKSCLRERDMVSRMGGDEFLVLLLDIKGQQEAEEVAKRILASLTNPFFLQDQEVYITASIGISLYPYDGDDRETLITGADAAMYRAKRQGRNLYEWSKPELQAGSFERLILENSLRKAIDQEQLLLHYQPQLDLKSNQILSMEALLRWQHPDLGLIPPGEFIPLAEETGLIQSIGEWVIYSACTQNKAWQNQGLPPVRVAINLSATHLLQKNLPEVVAKILQTTELEPQWLELEITESAIMQDKQTAIQVLDQLKQMGVHLSIDDFGTGYSSLSYLKELPINTLKIDQSFMRDIQENENSRAVTYAIISLAHHLDLSVVAEGVETEQQLDQMREKNCDAIQGFWLSRPVPPEQAEQWMTYTLERGCLE</sequence>
<dbReference type="SMART" id="SM00052">
    <property type="entry name" value="EAL"/>
    <property type="match status" value="1"/>
</dbReference>
<dbReference type="InterPro" id="IPR001633">
    <property type="entry name" value="EAL_dom"/>
</dbReference>
<dbReference type="Pfam" id="PF00990">
    <property type="entry name" value="GGDEF"/>
    <property type="match status" value="1"/>
</dbReference>
<dbReference type="NCBIfam" id="TIGR00254">
    <property type="entry name" value="GGDEF"/>
    <property type="match status" value="1"/>
</dbReference>
<dbReference type="EMBL" id="JAGGKT010000006">
    <property type="protein sequence ID" value="MBP1932353.1"/>
    <property type="molecule type" value="Genomic_DNA"/>
</dbReference>
<protein>
    <submittedName>
        <fullName evidence="4">Diguanylate cyclase (GGDEF)-like protein/PAS domain S-box-containing protein</fullName>
    </submittedName>
</protein>
<dbReference type="CDD" id="cd01948">
    <property type="entry name" value="EAL"/>
    <property type="match status" value="1"/>
</dbReference>
<dbReference type="PROSITE" id="PS50112">
    <property type="entry name" value="PAS"/>
    <property type="match status" value="1"/>
</dbReference>
<accession>A0ABS4GQ05</accession>
<dbReference type="Pfam" id="PF00563">
    <property type="entry name" value="EAL"/>
    <property type="match status" value="1"/>
</dbReference>
<evidence type="ECO:0000313" key="4">
    <source>
        <dbReference type="EMBL" id="MBP1932353.1"/>
    </source>
</evidence>
<name>A0ABS4GQ05_9BACL</name>
<dbReference type="PANTHER" id="PTHR44757">
    <property type="entry name" value="DIGUANYLATE CYCLASE DGCP"/>
    <property type="match status" value="1"/>
</dbReference>
<dbReference type="NCBIfam" id="TIGR00229">
    <property type="entry name" value="sensory_box"/>
    <property type="match status" value="1"/>
</dbReference>
<dbReference type="SMART" id="SM00091">
    <property type="entry name" value="PAS"/>
    <property type="match status" value="1"/>
</dbReference>
<dbReference type="CDD" id="cd01949">
    <property type="entry name" value="GGDEF"/>
    <property type="match status" value="1"/>
</dbReference>
<dbReference type="Gene3D" id="3.20.20.450">
    <property type="entry name" value="EAL domain"/>
    <property type="match status" value="1"/>
</dbReference>
<evidence type="ECO:0000313" key="5">
    <source>
        <dbReference type="Proteomes" id="UP001519343"/>
    </source>
</evidence>
<dbReference type="SUPFAM" id="SSF55073">
    <property type="entry name" value="Nucleotide cyclase"/>
    <property type="match status" value="1"/>
</dbReference>
<comment type="caution">
    <text evidence="4">The sequence shown here is derived from an EMBL/GenBank/DDBJ whole genome shotgun (WGS) entry which is preliminary data.</text>
</comment>
<evidence type="ECO:0000259" key="3">
    <source>
        <dbReference type="PROSITE" id="PS50887"/>
    </source>
</evidence>
<dbReference type="InterPro" id="IPR029787">
    <property type="entry name" value="Nucleotide_cyclase"/>
</dbReference>
<dbReference type="InterPro" id="IPR000160">
    <property type="entry name" value="GGDEF_dom"/>
</dbReference>
<keyword evidence="5" id="KW-1185">Reference proteome</keyword>